<dbReference type="Pfam" id="PF07963">
    <property type="entry name" value="N_methyl"/>
    <property type="match status" value="1"/>
</dbReference>
<dbReference type="PANTHER" id="PTHR30093">
    <property type="entry name" value="GENERAL SECRETION PATHWAY PROTEIN G"/>
    <property type="match status" value="1"/>
</dbReference>
<dbReference type="Gene3D" id="3.30.700.10">
    <property type="entry name" value="Glycoprotein, Type 4 Pilin"/>
    <property type="match status" value="1"/>
</dbReference>
<dbReference type="RefSeq" id="WP_145095481.1">
    <property type="nucleotide sequence ID" value="NZ_CP036274.1"/>
</dbReference>
<dbReference type="NCBIfam" id="TIGR02532">
    <property type="entry name" value="IV_pilin_GFxxxE"/>
    <property type="match status" value="1"/>
</dbReference>
<protein>
    <recommendedName>
        <fullName evidence="3">DUF1559 domain-containing protein</fullName>
    </recommendedName>
</protein>
<dbReference type="EMBL" id="CP036274">
    <property type="protein sequence ID" value="QDU30280.1"/>
    <property type="molecule type" value="Genomic_DNA"/>
</dbReference>
<feature type="region of interest" description="Disordered" evidence="1">
    <location>
        <begin position="171"/>
        <end position="199"/>
    </location>
</feature>
<organism evidence="4 5">
    <name type="scientific">Anatilimnocola aggregata</name>
    <dbReference type="NCBI Taxonomy" id="2528021"/>
    <lineage>
        <taxon>Bacteria</taxon>
        <taxon>Pseudomonadati</taxon>
        <taxon>Planctomycetota</taxon>
        <taxon>Planctomycetia</taxon>
        <taxon>Pirellulales</taxon>
        <taxon>Pirellulaceae</taxon>
        <taxon>Anatilimnocola</taxon>
    </lineage>
</organism>
<dbReference type="Pfam" id="PF07596">
    <property type="entry name" value="SBP_bac_10"/>
    <property type="match status" value="1"/>
</dbReference>
<name>A0A517YJ81_9BACT</name>
<dbReference type="Proteomes" id="UP000315017">
    <property type="component" value="Chromosome"/>
</dbReference>
<dbReference type="KEGG" id="aagg:ETAA8_53990"/>
<feature type="domain" description="DUF1559" evidence="3">
    <location>
        <begin position="36"/>
        <end position="349"/>
    </location>
</feature>
<dbReference type="SUPFAM" id="SSF54523">
    <property type="entry name" value="Pili subunits"/>
    <property type="match status" value="1"/>
</dbReference>
<sequence>MKRHPYSGRSAFTLVELLVVIAIIGVLVALLLPAVQVAREAARRMQCSNNLKQIALGLQNYHDTYLSLPYGARARYVNNTPANNMGAFGPSFYVGLLPFCEQRNLFDRIDSLEKNGQTFSAVSTDSTTIGGVCGNAKIPWMLCPSSPLPQLEIPPGGLPLTVPSYVGIAGATNGGRQPGGADFREDRTSPGPASGTLSQGGMLTINRALNLKDATDGTSNVIVVGESSDFFYDGTQTRHRVDGSVSATTGQNVGGWWFRGCNPQQDTFPAMLGNPSIFNIRTVGFSNAAANNNNGWPAVGFNGRGFSLTLPSNGIGALGPNNPLLSAHPAGILAAYLDGHVSTLTKNTDLWTAKHLATRDDGAVAALP</sequence>
<dbReference type="PANTHER" id="PTHR30093:SF2">
    <property type="entry name" value="TYPE II SECRETION SYSTEM PROTEIN H"/>
    <property type="match status" value="1"/>
</dbReference>
<dbReference type="InterPro" id="IPR045584">
    <property type="entry name" value="Pilin-like"/>
</dbReference>
<evidence type="ECO:0000313" key="5">
    <source>
        <dbReference type="Proteomes" id="UP000315017"/>
    </source>
</evidence>
<keyword evidence="2" id="KW-0472">Membrane</keyword>
<dbReference type="OrthoDB" id="280382at2"/>
<evidence type="ECO:0000256" key="2">
    <source>
        <dbReference type="SAM" id="Phobius"/>
    </source>
</evidence>
<proteinExistence type="predicted"/>
<keyword evidence="5" id="KW-1185">Reference proteome</keyword>
<evidence type="ECO:0000259" key="3">
    <source>
        <dbReference type="Pfam" id="PF07596"/>
    </source>
</evidence>
<keyword evidence="2" id="KW-0812">Transmembrane</keyword>
<evidence type="ECO:0000256" key="1">
    <source>
        <dbReference type="SAM" id="MobiDB-lite"/>
    </source>
</evidence>
<reference evidence="4 5" key="1">
    <citation type="submission" date="2019-02" db="EMBL/GenBank/DDBJ databases">
        <title>Deep-cultivation of Planctomycetes and their phenomic and genomic characterization uncovers novel biology.</title>
        <authorList>
            <person name="Wiegand S."/>
            <person name="Jogler M."/>
            <person name="Boedeker C."/>
            <person name="Pinto D."/>
            <person name="Vollmers J."/>
            <person name="Rivas-Marin E."/>
            <person name="Kohn T."/>
            <person name="Peeters S.H."/>
            <person name="Heuer A."/>
            <person name="Rast P."/>
            <person name="Oberbeckmann S."/>
            <person name="Bunk B."/>
            <person name="Jeske O."/>
            <person name="Meyerdierks A."/>
            <person name="Storesund J.E."/>
            <person name="Kallscheuer N."/>
            <person name="Luecker S."/>
            <person name="Lage O.M."/>
            <person name="Pohl T."/>
            <person name="Merkel B.J."/>
            <person name="Hornburger P."/>
            <person name="Mueller R.-W."/>
            <person name="Bruemmer F."/>
            <person name="Labrenz M."/>
            <person name="Spormann A.M."/>
            <person name="Op den Camp H."/>
            <person name="Overmann J."/>
            <person name="Amann R."/>
            <person name="Jetten M.S.M."/>
            <person name="Mascher T."/>
            <person name="Medema M.H."/>
            <person name="Devos D.P."/>
            <person name="Kaster A.-K."/>
            <person name="Ovreas L."/>
            <person name="Rohde M."/>
            <person name="Galperin M.Y."/>
            <person name="Jogler C."/>
        </authorList>
    </citation>
    <scope>NUCLEOTIDE SEQUENCE [LARGE SCALE GENOMIC DNA]</scope>
    <source>
        <strain evidence="4 5">ETA_A8</strain>
    </source>
</reference>
<dbReference type="AlphaFoldDB" id="A0A517YJ81"/>
<evidence type="ECO:0000313" key="4">
    <source>
        <dbReference type="EMBL" id="QDU30280.1"/>
    </source>
</evidence>
<accession>A0A517YJ81</accession>
<gene>
    <name evidence="4" type="ORF">ETAA8_53990</name>
</gene>
<feature type="transmembrane region" description="Helical" evidence="2">
    <location>
        <begin position="12"/>
        <end position="35"/>
    </location>
</feature>
<dbReference type="InterPro" id="IPR012902">
    <property type="entry name" value="N_methyl_site"/>
</dbReference>
<dbReference type="InterPro" id="IPR011453">
    <property type="entry name" value="DUF1559"/>
</dbReference>
<keyword evidence="2" id="KW-1133">Transmembrane helix</keyword>